<dbReference type="Proteomes" id="UP000694300">
    <property type="component" value="Unassembled WGS sequence"/>
</dbReference>
<feature type="region of interest" description="Disordered" evidence="1">
    <location>
        <begin position="79"/>
        <end position="133"/>
    </location>
</feature>
<accession>A0ABS6UFZ4</accession>
<protein>
    <submittedName>
        <fullName evidence="2">Uncharacterized protein</fullName>
    </submittedName>
</protein>
<feature type="compositionally biased region" description="Basic and acidic residues" evidence="1">
    <location>
        <begin position="93"/>
        <end position="113"/>
    </location>
</feature>
<proteinExistence type="predicted"/>
<comment type="caution">
    <text evidence="2">The sequence shown here is derived from an EMBL/GenBank/DDBJ whole genome shotgun (WGS) entry which is preliminary data.</text>
</comment>
<dbReference type="RefSeq" id="WP_218596123.1">
    <property type="nucleotide sequence ID" value="NZ_JADQDE010000005.1"/>
</dbReference>
<evidence type="ECO:0000256" key="1">
    <source>
        <dbReference type="SAM" id="MobiDB-lite"/>
    </source>
</evidence>
<organism evidence="2 4">
    <name type="scientific">Pseudonocardia oceani</name>
    <dbReference type="NCBI Taxonomy" id="2792013"/>
    <lineage>
        <taxon>Bacteria</taxon>
        <taxon>Bacillati</taxon>
        <taxon>Actinomycetota</taxon>
        <taxon>Actinomycetes</taxon>
        <taxon>Pseudonocardiales</taxon>
        <taxon>Pseudonocardiaceae</taxon>
        <taxon>Pseudonocardia</taxon>
    </lineage>
</organism>
<dbReference type="EMBL" id="JADQDF010000003">
    <property type="protein sequence ID" value="MBW0132577.1"/>
    <property type="molecule type" value="Genomic_DNA"/>
</dbReference>
<keyword evidence="4" id="KW-1185">Reference proteome</keyword>
<name>A0ABS6UFZ4_9PSEU</name>
<evidence type="ECO:0000313" key="3">
    <source>
        <dbReference type="EMBL" id="MBW0132577.1"/>
    </source>
</evidence>
<evidence type="ECO:0000313" key="4">
    <source>
        <dbReference type="Proteomes" id="UP000694300"/>
    </source>
</evidence>
<feature type="compositionally biased region" description="Basic residues" evidence="1">
    <location>
        <begin position="123"/>
        <end position="133"/>
    </location>
</feature>
<sequence>MNGPDTSEAQARLLLTAVCGLSMSERLDAMMEEVRVARLIAHMQPYLVSSVSERFDALVEEVRVARLITHMRPFLVSSRSAKTRPVVPSQRRASPDEKRLDDITAEARRREAAGRPATVAAYARRHRRYPPVP</sequence>
<gene>
    <name evidence="2" type="ORF">I4I82_26275</name>
    <name evidence="3" type="ORF">I4I82_33560</name>
</gene>
<dbReference type="EMBL" id="JADQDF010000001">
    <property type="protein sequence ID" value="MBW0131161.1"/>
    <property type="molecule type" value="Genomic_DNA"/>
</dbReference>
<evidence type="ECO:0000313" key="2">
    <source>
        <dbReference type="EMBL" id="MBW0131161.1"/>
    </source>
</evidence>
<reference evidence="2 4" key="1">
    <citation type="submission" date="2020-11" db="EMBL/GenBank/DDBJ databases">
        <title>Pseudonocardia abyssalis sp. nov. and Pseudonocardia oceani sp. nov., description and phylogenomic analysis of two novel actinomycetes isolated from the deep Southern Ocean.</title>
        <authorList>
            <person name="Parra J."/>
        </authorList>
    </citation>
    <scope>NUCLEOTIDE SEQUENCE [LARGE SCALE GENOMIC DNA]</scope>
    <source>
        <strain evidence="2">KRD-185</strain>
        <strain evidence="4">KRD185</strain>
    </source>
</reference>